<dbReference type="InterPro" id="IPR013784">
    <property type="entry name" value="Carb-bd-like_fold"/>
</dbReference>
<evidence type="ECO:0000313" key="3">
    <source>
        <dbReference type="EMBL" id="TCI01370.1"/>
    </source>
</evidence>
<feature type="region of interest" description="Disordered" evidence="1">
    <location>
        <begin position="121"/>
        <end position="143"/>
    </location>
</feature>
<name>A0ABY2AFY9_9GAMM</name>
<comment type="caution">
    <text evidence="3">The sequence shown here is derived from an EMBL/GenBank/DDBJ whole genome shotgun (WGS) entry which is preliminary data.</text>
</comment>
<sequence length="143" mass="15575">MDISWACLKRDEQDPDARQASSQSQLFHSGSAGTSTTISFKGTQTTTVDINFTCHNGDTYMGQSVYVVGNHDKLGNWDPAQAVKLDPTSYPSWSGSINLPNNTDFEWKCLKREENNAIAGLSWQNGSNNGFNSGQTQSADGAF</sequence>
<organism evidence="3 4">
    <name type="scientific">Corallincola luteus</name>
    <dbReference type="NCBI Taxonomy" id="1775177"/>
    <lineage>
        <taxon>Bacteria</taxon>
        <taxon>Pseudomonadati</taxon>
        <taxon>Pseudomonadota</taxon>
        <taxon>Gammaproteobacteria</taxon>
        <taxon>Alteromonadales</taxon>
        <taxon>Psychromonadaceae</taxon>
        <taxon>Corallincola</taxon>
    </lineage>
</organism>
<dbReference type="Proteomes" id="UP000292554">
    <property type="component" value="Unassembled WGS sequence"/>
</dbReference>
<dbReference type="Pfam" id="PF00686">
    <property type="entry name" value="CBM_20"/>
    <property type="match status" value="1"/>
</dbReference>
<feature type="region of interest" description="Disordered" evidence="1">
    <location>
        <begin position="13"/>
        <end position="34"/>
    </location>
</feature>
<dbReference type="InterPro" id="IPR002044">
    <property type="entry name" value="CBM20"/>
</dbReference>
<dbReference type="PANTHER" id="PTHR15048:SF0">
    <property type="entry name" value="STARCH-BINDING DOMAIN-CONTAINING PROTEIN 1"/>
    <property type="match status" value="1"/>
</dbReference>
<dbReference type="PANTHER" id="PTHR15048">
    <property type="entry name" value="STARCH-BINDING DOMAIN-CONTAINING PROTEIN 1"/>
    <property type="match status" value="1"/>
</dbReference>
<dbReference type="SUPFAM" id="SSF49452">
    <property type="entry name" value="Starch-binding domain-like"/>
    <property type="match status" value="1"/>
</dbReference>
<keyword evidence="4" id="KW-1185">Reference proteome</keyword>
<evidence type="ECO:0000256" key="1">
    <source>
        <dbReference type="SAM" id="MobiDB-lite"/>
    </source>
</evidence>
<dbReference type="InterPro" id="IPR013783">
    <property type="entry name" value="Ig-like_fold"/>
</dbReference>
<dbReference type="SMART" id="SM01065">
    <property type="entry name" value="CBM_2"/>
    <property type="match status" value="1"/>
</dbReference>
<proteinExistence type="predicted"/>
<feature type="compositionally biased region" description="Low complexity" evidence="1">
    <location>
        <begin position="124"/>
        <end position="143"/>
    </location>
</feature>
<reference evidence="3 4" key="1">
    <citation type="submission" date="2019-02" db="EMBL/GenBank/DDBJ databases">
        <title>Corallincola luteus sp. nov., a marine bacterium isolated from surface sediment of Bohai Sea in China.</title>
        <authorList>
            <person name="Ren Q."/>
        </authorList>
    </citation>
    <scope>NUCLEOTIDE SEQUENCE [LARGE SCALE GENOMIC DNA]</scope>
    <source>
        <strain evidence="3 4">DASS28</strain>
    </source>
</reference>
<evidence type="ECO:0000313" key="4">
    <source>
        <dbReference type="Proteomes" id="UP000292554"/>
    </source>
</evidence>
<evidence type="ECO:0000259" key="2">
    <source>
        <dbReference type="PROSITE" id="PS51166"/>
    </source>
</evidence>
<accession>A0ABY2AFY9</accession>
<protein>
    <recommendedName>
        <fullName evidence="2">CBM20 domain-containing protein</fullName>
    </recommendedName>
</protein>
<dbReference type="PROSITE" id="PS51166">
    <property type="entry name" value="CBM20"/>
    <property type="match status" value="1"/>
</dbReference>
<dbReference type="EMBL" id="SJXE01000014">
    <property type="protein sequence ID" value="TCI01370.1"/>
    <property type="molecule type" value="Genomic_DNA"/>
</dbReference>
<feature type="domain" description="CBM20" evidence="2">
    <location>
        <begin position="42"/>
        <end position="143"/>
    </location>
</feature>
<dbReference type="Gene3D" id="2.60.40.10">
    <property type="entry name" value="Immunoglobulins"/>
    <property type="match status" value="1"/>
</dbReference>
<feature type="compositionally biased region" description="Polar residues" evidence="1">
    <location>
        <begin position="19"/>
        <end position="34"/>
    </location>
</feature>
<gene>
    <name evidence="3" type="ORF">EZV61_18230</name>
</gene>